<reference evidence="2 3" key="1">
    <citation type="journal article" date="2020" name="ISME J.">
        <title>Uncovering the hidden diversity of litter-decomposition mechanisms in mushroom-forming fungi.</title>
        <authorList>
            <person name="Floudas D."/>
            <person name="Bentzer J."/>
            <person name="Ahren D."/>
            <person name="Johansson T."/>
            <person name="Persson P."/>
            <person name="Tunlid A."/>
        </authorList>
    </citation>
    <scope>NUCLEOTIDE SEQUENCE [LARGE SCALE GENOMIC DNA]</scope>
    <source>
        <strain evidence="2 3">CBS 406.79</strain>
    </source>
</reference>
<evidence type="ECO:0000313" key="3">
    <source>
        <dbReference type="Proteomes" id="UP000518752"/>
    </source>
</evidence>
<dbReference type="PANTHER" id="PTHR35569:SF1">
    <property type="entry name" value="CYANAMIDE HYDRATASE DDI2-RELATED"/>
    <property type="match status" value="1"/>
</dbReference>
<protein>
    <recommendedName>
        <fullName evidence="1">HD/PDEase domain-containing protein</fullName>
    </recommendedName>
</protein>
<dbReference type="SMART" id="SM00471">
    <property type="entry name" value="HDc"/>
    <property type="match status" value="1"/>
</dbReference>
<gene>
    <name evidence="2" type="ORF">D9757_011855</name>
</gene>
<feature type="domain" description="HD/PDEase" evidence="1">
    <location>
        <begin position="55"/>
        <end position="198"/>
    </location>
</feature>
<dbReference type="PANTHER" id="PTHR35569">
    <property type="entry name" value="CYANAMIDE HYDRATASE DDI2-RELATED"/>
    <property type="match status" value="1"/>
</dbReference>
<dbReference type="SUPFAM" id="SSF109604">
    <property type="entry name" value="HD-domain/PDEase-like"/>
    <property type="match status" value="1"/>
</dbReference>
<evidence type="ECO:0000313" key="2">
    <source>
        <dbReference type="EMBL" id="KAF5353033.1"/>
    </source>
</evidence>
<dbReference type="InterPro" id="IPR003607">
    <property type="entry name" value="HD/PDEase_dom"/>
</dbReference>
<name>A0A8H5D5E7_9AGAR</name>
<keyword evidence="3" id="KW-1185">Reference proteome</keyword>
<dbReference type="OrthoDB" id="409121at2759"/>
<organism evidence="2 3">
    <name type="scientific">Collybiopsis confluens</name>
    <dbReference type="NCBI Taxonomy" id="2823264"/>
    <lineage>
        <taxon>Eukaryota</taxon>
        <taxon>Fungi</taxon>
        <taxon>Dikarya</taxon>
        <taxon>Basidiomycota</taxon>
        <taxon>Agaricomycotina</taxon>
        <taxon>Agaricomycetes</taxon>
        <taxon>Agaricomycetidae</taxon>
        <taxon>Agaricales</taxon>
        <taxon>Marasmiineae</taxon>
        <taxon>Omphalotaceae</taxon>
        <taxon>Collybiopsis</taxon>
    </lineage>
</organism>
<sequence length="260" mass="29297">MSLPETVDAFVPSNFQDLLTQGHFRPAHIELSELQKLDSSLDIFKSTLELSKKLYSQTLLNHCFRCFYFALAILRNGFPSNTPSVRQIPGDVVVKKLYLTCLLHDFGLSNHTEAQSHPAHDMTFEFHGGIMAYEHLRDEYASSLSLNDSQIADITQGIMLHTAPFEHGKSSAVGILIQLSAFLDAFGYGAFGRDSMECLIHRDTVQEIEQAFPRVDMGQIKEGFENMFEVKPDCLVSHFPAYFQNKDHPLLGDRSVVDSH</sequence>
<dbReference type="Gene3D" id="1.10.3210.10">
    <property type="entry name" value="Hypothetical protein af1432"/>
    <property type="match status" value="1"/>
</dbReference>
<dbReference type="EMBL" id="JAACJN010000271">
    <property type="protein sequence ID" value="KAF5353033.1"/>
    <property type="molecule type" value="Genomic_DNA"/>
</dbReference>
<dbReference type="Proteomes" id="UP000518752">
    <property type="component" value="Unassembled WGS sequence"/>
</dbReference>
<accession>A0A8H5D5E7</accession>
<evidence type="ECO:0000259" key="1">
    <source>
        <dbReference type="SMART" id="SM00471"/>
    </source>
</evidence>
<proteinExistence type="predicted"/>
<comment type="caution">
    <text evidence="2">The sequence shown here is derived from an EMBL/GenBank/DDBJ whole genome shotgun (WGS) entry which is preliminary data.</text>
</comment>
<dbReference type="AlphaFoldDB" id="A0A8H5D5E7"/>